<protein>
    <submittedName>
        <fullName evidence="1">Uncharacterized protein</fullName>
    </submittedName>
</protein>
<sequence length="160" mass="17716">MVLKGLIWACAEGVTVQHPMWRCRIGDTKRFYTRTTTNKALKRVALKASHNTSPSPQALESEVKALRENTGRATPGDTHDLKISRVFEKLSRERHTTWFGKQTVSLTCAITTTTVPHTHCRVGVGGMRQPTRITASPPGTSTTTTTTVASHSIKCMYQSY</sequence>
<gene>
    <name evidence="1" type="ORF">E2C01_061185</name>
</gene>
<name>A0A5B7HBK8_PORTR</name>
<accession>A0A5B7HBK8</accession>
<dbReference type="EMBL" id="VSRR010025667">
    <property type="protein sequence ID" value="MPC67025.1"/>
    <property type="molecule type" value="Genomic_DNA"/>
</dbReference>
<dbReference type="Proteomes" id="UP000324222">
    <property type="component" value="Unassembled WGS sequence"/>
</dbReference>
<evidence type="ECO:0000313" key="1">
    <source>
        <dbReference type="EMBL" id="MPC67025.1"/>
    </source>
</evidence>
<comment type="caution">
    <text evidence="1">The sequence shown here is derived from an EMBL/GenBank/DDBJ whole genome shotgun (WGS) entry which is preliminary data.</text>
</comment>
<dbReference type="AlphaFoldDB" id="A0A5B7HBK8"/>
<evidence type="ECO:0000313" key="2">
    <source>
        <dbReference type="Proteomes" id="UP000324222"/>
    </source>
</evidence>
<keyword evidence="2" id="KW-1185">Reference proteome</keyword>
<proteinExistence type="predicted"/>
<organism evidence="1 2">
    <name type="scientific">Portunus trituberculatus</name>
    <name type="common">Swimming crab</name>
    <name type="synonym">Neptunus trituberculatus</name>
    <dbReference type="NCBI Taxonomy" id="210409"/>
    <lineage>
        <taxon>Eukaryota</taxon>
        <taxon>Metazoa</taxon>
        <taxon>Ecdysozoa</taxon>
        <taxon>Arthropoda</taxon>
        <taxon>Crustacea</taxon>
        <taxon>Multicrustacea</taxon>
        <taxon>Malacostraca</taxon>
        <taxon>Eumalacostraca</taxon>
        <taxon>Eucarida</taxon>
        <taxon>Decapoda</taxon>
        <taxon>Pleocyemata</taxon>
        <taxon>Brachyura</taxon>
        <taxon>Eubrachyura</taxon>
        <taxon>Portunoidea</taxon>
        <taxon>Portunidae</taxon>
        <taxon>Portuninae</taxon>
        <taxon>Portunus</taxon>
    </lineage>
</organism>
<reference evidence="1 2" key="1">
    <citation type="submission" date="2019-05" db="EMBL/GenBank/DDBJ databases">
        <title>Another draft genome of Portunus trituberculatus and its Hox gene families provides insights of decapod evolution.</title>
        <authorList>
            <person name="Jeong J.-H."/>
            <person name="Song I."/>
            <person name="Kim S."/>
            <person name="Choi T."/>
            <person name="Kim D."/>
            <person name="Ryu S."/>
            <person name="Kim W."/>
        </authorList>
    </citation>
    <scope>NUCLEOTIDE SEQUENCE [LARGE SCALE GENOMIC DNA]</scope>
    <source>
        <tissue evidence="1">Muscle</tissue>
    </source>
</reference>